<proteinExistence type="predicted"/>
<dbReference type="Proteomes" id="UP000697995">
    <property type="component" value="Unassembled WGS sequence"/>
</dbReference>
<comment type="caution">
    <text evidence="1">The sequence shown here is derived from an EMBL/GenBank/DDBJ whole genome shotgun (WGS) entry which is preliminary data.</text>
</comment>
<gene>
    <name evidence="1" type="ORF">CKO45_25460</name>
</gene>
<sequence>MRRDGPAAELDSALAQCRRKRIGPFAAAPPPADPLAARAARMKALGALARAGFGREVAEQALAMDPSEAAERLLALRQG</sequence>
<dbReference type="EMBL" id="NRSG01000324">
    <property type="protein sequence ID" value="MBK1661561.1"/>
    <property type="molecule type" value="Genomic_DNA"/>
</dbReference>
<protein>
    <recommendedName>
        <fullName evidence="3">Regulatory protein RecX</fullName>
    </recommendedName>
</protein>
<organism evidence="1 2">
    <name type="scientific">Paracraurococcus ruber</name>
    <dbReference type="NCBI Taxonomy" id="77675"/>
    <lineage>
        <taxon>Bacteria</taxon>
        <taxon>Pseudomonadati</taxon>
        <taxon>Pseudomonadota</taxon>
        <taxon>Alphaproteobacteria</taxon>
        <taxon>Acetobacterales</taxon>
        <taxon>Roseomonadaceae</taxon>
        <taxon>Paracraurococcus</taxon>
    </lineage>
</organism>
<accession>A0ABS1D4T4</accession>
<evidence type="ECO:0000313" key="2">
    <source>
        <dbReference type="Proteomes" id="UP000697995"/>
    </source>
</evidence>
<evidence type="ECO:0008006" key="3">
    <source>
        <dbReference type="Google" id="ProtNLM"/>
    </source>
</evidence>
<evidence type="ECO:0000313" key="1">
    <source>
        <dbReference type="EMBL" id="MBK1661561.1"/>
    </source>
</evidence>
<keyword evidence="2" id="KW-1185">Reference proteome</keyword>
<name>A0ABS1D4T4_9PROT</name>
<reference evidence="1 2" key="1">
    <citation type="journal article" date="2020" name="Microorganisms">
        <title>Osmotic Adaptation and Compatible Solute Biosynthesis of Phototrophic Bacteria as Revealed from Genome Analyses.</title>
        <authorList>
            <person name="Imhoff J.F."/>
            <person name="Rahn T."/>
            <person name="Kunzel S."/>
            <person name="Keller A."/>
            <person name="Neulinger S.C."/>
        </authorList>
    </citation>
    <scope>NUCLEOTIDE SEQUENCE [LARGE SCALE GENOMIC DNA]</scope>
    <source>
        <strain evidence="1 2">DSM 15382</strain>
    </source>
</reference>